<reference evidence="2" key="1">
    <citation type="journal article" date="2019" name="Int. J. Syst. Evol. Microbiol.">
        <title>The Global Catalogue of Microorganisms (GCM) 10K type strain sequencing project: providing services to taxonomists for standard genome sequencing and annotation.</title>
        <authorList>
            <consortium name="The Broad Institute Genomics Platform"/>
            <consortium name="The Broad Institute Genome Sequencing Center for Infectious Disease"/>
            <person name="Wu L."/>
            <person name="Ma J."/>
        </authorList>
    </citation>
    <scope>NUCLEOTIDE SEQUENCE [LARGE SCALE GENOMIC DNA]</scope>
    <source>
        <strain evidence="2">CCUG 60525</strain>
    </source>
</reference>
<name>A0ABW3KG48_9GAMM</name>
<keyword evidence="2" id="KW-1185">Reference proteome</keyword>
<dbReference type="Proteomes" id="UP001597048">
    <property type="component" value="Unassembled WGS sequence"/>
</dbReference>
<sequence>MSKKTTTLNIALDHDTTLLFAEYETLTRVTPEVYVQQLIEKTMPTLEAMVSALHEANGDEEVVMELFGKKMAESMLKQRQALAS</sequence>
<protein>
    <submittedName>
        <fullName evidence="1">Uncharacterized protein</fullName>
    </submittedName>
</protein>
<evidence type="ECO:0000313" key="2">
    <source>
        <dbReference type="Proteomes" id="UP001597048"/>
    </source>
</evidence>
<organism evidence="1 2">
    <name type="scientific">Oceanisphaera ostreae</name>
    <dbReference type="NCBI Taxonomy" id="914151"/>
    <lineage>
        <taxon>Bacteria</taxon>
        <taxon>Pseudomonadati</taxon>
        <taxon>Pseudomonadota</taxon>
        <taxon>Gammaproteobacteria</taxon>
        <taxon>Aeromonadales</taxon>
        <taxon>Aeromonadaceae</taxon>
        <taxon>Oceanisphaera</taxon>
    </lineage>
</organism>
<dbReference type="RefSeq" id="WP_379557968.1">
    <property type="nucleotide sequence ID" value="NZ_JBHTJS010000029.1"/>
</dbReference>
<gene>
    <name evidence="1" type="ORF">ACFQ1C_07405</name>
</gene>
<comment type="caution">
    <text evidence="1">The sequence shown here is derived from an EMBL/GenBank/DDBJ whole genome shotgun (WGS) entry which is preliminary data.</text>
</comment>
<dbReference type="EMBL" id="JBHTJS010000029">
    <property type="protein sequence ID" value="MFD1007978.1"/>
    <property type="molecule type" value="Genomic_DNA"/>
</dbReference>
<proteinExistence type="predicted"/>
<accession>A0ABW3KG48</accession>
<evidence type="ECO:0000313" key="1">
    <source>
        <dbReference type="EMBL" id="MFD1007978.1"/>
    </source>
</evidence>